<evidence type="ECO:0000256" key="4">
    <source>
        <dbReference type="ARBA" id="ARBA00022764"/>
    </source>
</evidence>
<comment type="similarity">
    <text evidence="2">Belongs to the periplasmic pilus chaperone family.</text>
</comment>
<reference evidence="8" key="1">
    <citation type="submission" date="2014-06" db="EMBL/GenBank/DDBJ databases">
        <authorList>
            <person name="Urmite Genomes Urmite Genomes"/>
        </authorList>
    </citation>
    <scope>NUCLEOTIDE SEQUENCE</scope>
</reference>
<dbReference type="SUPFAM" id="SSF49354">
    <property type="entry name" value="PapD-like"/>
    <property type="match status" value="1"/>
</dbReference>
<dbReference type="Gene3D" id="2.60.40.10">
    <property type="entry name" value="Immunoglobulins"/>
    <property type="match status" value="2"/>
</dbReference>
<feature type="domain" description="Pili assembly chaperone N-terminal" evidence="6">
    <location>
        <begin position="34"/>
        <end position="157"/>
    </location>
</feature>
<dbReference type="PANTHER" id="PTHR30251:SF7">
    <property type="entry name" value="FIMBRIAE CHAPARONE"/>
    <property type="match status" value="1"/>
</dbReference>
<dbReference type="InterPro" id="IPR008962">
    <property type="entry name" value="PapD-like_sf"/>
</dbReference>
<dbReference type="PRINTS" id="PR00969">
    <property type="entry name" value="CHAPERONPILI"/>
</dbReference>
<dbReference type="InterPro" id="IPR016147">
    <property type="entry name" value="Pili_assmbl_chaperone_N"/>
</dbReference>
<feature type="domain" description="Pili assembly chaperone C-terminal" evidence="7">
    <location>
        <begin position="181"/>
        <end position="237"/>
    </location>
</feature>
<dbReference type="GO" id="GO:0071555">
    <property type="term" value="P:cell wall organization"/>
    <property type="evidence" value="ECO:0007669"/>
    <property type="project" value="InterPro"/>
</dbReference>
<dbReference type="GO" id="GO:0030288">
    <property type="term" value="C:outer membrane-bounded periplasmic space"/>
    <property type="evidence" value="ECO:0007669"/>
    <property type="project" value="InterPro"/>
</dbReference>
<dbReference type="InterPro" id="IPR001829">
    <property type="entry name" value="Pili_assmbl_chaperone_bac"/>
</dbReference>
<organism evidence="8">
    <name type="scientific">Citrobacter koseri</name>
    <name type="common">Citrobacter diversus</name>
    <dbReference type="NCBI Taxonomy" id="545"/>
    <lineage>
        <taxon>Bacteria</taxon>
        <taxon>Pseudomonadati</taxon>
        <taxon>Pseudomonadota</taxon>
        <taxon>Gammaproteobacteria</taxon>
        <taxon>Enterobacterales</taxon>
        <taxon>Enterobacteriaceae</taxon>
        <taxon>Citrobacter</taxon>
    </lineage>
</organism>
<dbReference type="InterPro" id="IPR036316">
    <property type="entry name" value="Pili_assmbl_chap_C_dom_sf"/>
</dbReference>
<dbReference type="AlphaFoldDB" id="A0A078LK46"/>
<dbReference type="Pfam" id="PF00345">
    <property type="entry name" value="PapD_N"/>
    <property type="match status" value="1"/>
</dbReference>
<keyword evidence="4" id="KW-0574">Periplasm</keyword>
<accession>A0A078LK46</accession>
<protein>
    <submittedName>
        <fullName evidence="8">Fimbrial chaperone protein</fullName>
    </submittedName>
</protein>
<comment type="subcellular location">
    <subcellularLocation>
        <location evidence="1">Periplasm</location>
    </subcellularLocation>
</comment>
<name>A0A078LK46_CITKO</name>
<evidence type="ECO:0000256" key="5">
    <source>
        <dbReference type="ARBA" id="ARBA00023186"/>
    </source>
</evidence>
<evidence type="ECO:0000259" key="6">
    <source>
        <dbReference type="Pfam" id="PF00345"/>
    </source>
</evidence>
<evidence type="ECO:0000313" key="8">
    <source>
        <dbReference type="EMBL" id="CDZ85702.1"/>
    </source>
</evidence>
<proteinExistence type="inferred from homology"/>
<dbReference type="SUPFAM" id="SSF49584">
    <property type="entry name" value="Periplasmic chaperone C-domain"/>
    <property type="match status" value="1"/>
</dbReference>
<evidence type="ECO:0000256" key="3">
    <source>
        <dbReference type="ARBA" id="ARBA00022729"/>
    </source>
</evidence>
<dbReference type="InterPro" id="IPR016148">
    <property type="entry name" value="Pili_assmbl_chaperone_C"/>
</dbReference>
<gene>
    <name evidence="8" type="ORF">BN1086_03924</name>
</gene>
<evidence type="ECO:0000256" key="2">
    <source>
        <dbReference type="ARBA" id="ARBA00007399"/>
    </source>
</evidence>
<keyword evidence="5" id="KW-0143">Chaperone</keyword>
<keyword evidence="3" id="KW-0732">Signal</keyword>
<dbReference type="EMBL" id="LK931336">
    <property type="protein sequence ID" value="CDZ85702.1"/>
    <property type="molecule type" value="Genomic_DNA"/>
</dbReference>
<dbReference type="PATRIC" id="fig|545.12.peg.3930"/>
<dbReference type="InterPro" id="IPR050643">
    <property type="entry name" value="Periplasmic_pilus_chap"/>
</dbReference>
<dbReference type="Pfam" id="PF02753">
    <property type="entry name" value="PapD_C"/>
    <property type="match status" value="1"/>
</dbReference>
<sequence length="260" mass="29446">MHSSRWWSVFSNWPTYTLLIVWTGWTAPPARAVVNTEVTRVIFNAGESHYSLALANSAQHPALVQIWTDEGDPLSQPAETITPIVAIPPVFKMQPTEIRTVKLQLAEKPGLARERESLYWLNIYQIPPMTDQDAKTRQKLVMPLRIRMKVFIRPQGVGPLREQDGERLTFIFQPQEAQLYVNNPTPWYITLAALACDNVSATPLMIAPLSSQPLSLSGKAGHCRTVRYELINDHGNRWVYEKPIINSGAPEKTVGRNPRR</sequence>
<evidence type="ECO:0000256" key="1">
    <source>
        <dbReference type="ARBA" id="ARBA00004418"/>
    </source>
</evidence>
<dbReference type="PANTHER" id="PTHR30251">
    <property type="entry name" value="PILUS ASSEMBLY CHAPERONE"/>
    <property type="match status" value="1"/>
</dbReference>
<dbReference type="InterPro" id="IPR013783">
    <property type="entry name" value="Ig-like_fold"/>
</dbReference>
<evidence type="ECO:0000259" key="7">
    <source>
        <dbReference type="Pfam" id="PF02753"/>
    </source>
</evidence>